<dbReference type="Pfam" id="PF00561">
    <property type="entry name" value="Abhydrolase_1"/>
    <property type="match status" value="1"/>
</dbReference>
<dbReference type="InterPro" id="IPR001867">
    <property type="entry name" value="OmpR/PhoB-type_DNA-bd"/>
</dbReference>
<dbReference type="Gene3D" id="3.40.50.1820">
    <property type="entry name" value="alpha/beta hydrolase"/>
    <property type="match status" value="1"/>
</dbReference>
<evidence type="ECO:0000313" key="5">
    <source>
        <dbReference type="EMBL" id="MFG6414717.1"/>
    </source>
</evidence>
<dbReference type="InterPro" id="IPR000073">
    <property type="entry name" value="AB_hydrolase_1"/>
</dbReference>
<dbReference type="SUPFAM" id="SSF53474">
    <property type="entry name" value="alpha/beta-Hydrolases"/>
    <property type="match status" value="1"/>
</dbReference>
<evidence type="ECO:0000256" key="2">
    <source>
        <dbReference type="ARBA" id="ARBA00023125"/>
    </source>
</evidence>
<dbReference type="RefSeq" id="WP_394470792.1">
    <property type="nucleotide sequence ID" value="NZ_JBIGHY010000004.1"/>
</dbReference>
<dbReference type="InterPro" id="IPR016032">
    <property type="entry name" value="Sig_transdc_resp-reg_C-effctor"/>
</dbReference>
<dbReference type="SUPFAM" id="SSF46894">
    <property type="entry name" value="C-terminal effector domain of the bipartite response regulators"/>
    <property type="match status" value="1"/>
</dbReference>
<dbReference type="GO" id="GO:0016787">
    <property type="term" value="F:hydrolase activity"/>
    <property type="evidence" value="ECO:0007669"/>
    <property type="project" value="UniProtKB-KW"/>
</dbReference>
<dbReference type="PROSITE" id="PS51755">
    <property type="entry name" value="OMPR_PHOB"/>
    <property type="match status" value="1"/>
</dbReference>
<name>A0ABW7EMK5_9BURK</name>
<dbReference type="CDD" id="cd00383">
    <property type="entry name" value="trans_reg_C"/>
    <property type="match status" value="1"/>
</dbReference>
<keyword evidence="6" id="KW-1185">Reference proteome</keyword>
<gene>
    <name evidence="5" type="ORF">ACG02S_12495</name>
</gene>
<comment type="caution">
    <text evidence="5">The sequence shown here is derived from an EMBL/GenBank/DDBJ whole genome shotgun (WGS) entry which is preliminary data.</text>
</comment>
<reference evidence="5 6" key="1">
    <citation type="submission" date="2024-09" db="EMBL/GenBank/DDBJ databases">
        <title>Novel species of the genus Pelomonas and Roseateles isolated from streams.</title>
        <authorList>
            <person name="Lu H."/>
        </authorList>
    </citation>
    <scope>NUCLEOTIDE SEQUENCE [LARGE SCALE GENOMIC DNA]</scope>
    <source>
        <strain evidence="5 6">DC23W</strain>
    </source>
</reference>
<dbReference type="PRINTS" id="PR00111">
    <property type="entry name" value="ABHYDROLASE"/>
</dbReference>
<keyword evidence="5" id="KW-0378">Hydrolase</keyword>
<feature type="domain" description="OmpR/PhoB-type" evidence="4">
    <location>
        <begin position="125"/>
        <end position="226"/>
    </location>
</feature>
<dbReference type="SMART" id="SM00862">
    <property type="entry name" value="Trans_reg_C"/>
    <property type="match status" value="1"/>
</dbReference>
<proteinExistence type="inferred from homology"/>
<keyword evidence="2 3" id="KW-0238">DNA-binding</keyword>
<dbReference type="Pfam" id="PF00486">
    <property type="entry name" value="Trans_reg_C"/>
    <property type="match status" value="1"/>
</dbReference>
<dbReference type="Gene3D" id="1.10.10.10">
    <property type="entry name" value="Winged helix-like DNA-binding domain superfamily/Winged helix DNA-binding domain"/>
    <property type="match status" value="1"/>
</dbReference>
<evidence type="ECO:0000256" key="1">
    <source>
        <dbReference type="ARBA" id="ARBA00008645"/>
    </source>
</evidence>
<accession>A0ABW7EMK5</accession>
<dbReference type="PANTHER" id="PTHR43039">
    <property type="entry name" value="ESTERASE-RELATED"/>
    <property type="match status" value="1"/>
</dbReference>
<dbReference type="Proteomes" id="UP001606300">
    <property type="component" value="Unassembled WGS sequence"/>
</dbReference>
<sequence>MDVTDVVAEEPVLVHRLTWIGPSPAFSLRQVAEVIVADDADDFVLEAGWQGSDFFVIGPLEHGLPVPDLLRLIRKRSQAGVVVLGQGSAPIASLLRAGADFVLPGDAGADDVQAAIEAVQRRVHPPGATNAPWTFAAASSRLLTPEGYEIDLSEAEQQVIASFALASGEPVSREQLMHRVWGQSAARCSDNALQAVMYRLRRRIQQSGAAFAPIQSVAKVGYRFCAPLATEPAAAEPSSDLIQRHHVRLQGPAAASPPLVFIHGYACDQGVWDGTIRALGPQRRTLSYDLAGHGGSSPRTYSVGRHATLDGHAKDLIQICSAADLDQPVLVGHSVGASIGLLAAVRLPQHFKALVLVTPSASYVNDATYEGGFERDELLALLKEMDADYLPWARRLAPELMAAPRSHALSKSLTERFCRCDPSVAQHFGRVSFLTDQRALLPLVQLPTLIIQCRDDPLVPRAVGDYMHAAMPQSKLVRLDVPGHCPHLSAPDQVKIAIDDFCASLG</sequence>
<dbReference type="InterPro" id="IPR036388">
    <property type="entry name" value="WH-like_DNA-bd_sf"/>
</dbReference>
<evidence type="ECO:0000313" key="6">
    <source>
        <dbReference type="Proteomes" id="UP001606300"/>
    </source>
</evidence>
<evidence type="ECO:0000256" key="3">
    <source>
        <dbReference type="PROSITE-ProRule" id="PRU01091"/>
    </source>
</evidence>
<dbReference type="EMBL" id="JBIGHY010000004">
    <property type="protein sequence ID" value="MFG6414717.1"/>
    <property type="molecule type" value="Genomic_DNA"/>
</dbReference>
<protein>
    <submittedName>
        <fullName evidence="5">Alpha/beta fold hydrolase</fullName>
    </submittedName>
</protein>
<evidence type="ECO:0000259" key="4">
    <source>
        <dbReference type="PROSITE" id="PS51755"/>
    </source>
</evidence>
<organism evidence="5 6">
    <name type="scientific">Pelomonas dachongensis</name>
    <dbReference type="NCBI Taxonomy" id="3299029"/>
    <lineage>
        <taxon>Bacteria</taxon>
        <taxon>Pseudomonadati</taxon>
        <taxon>Pseudomonadota</taxon>
        <taxon>Betaproteobacteria</taxon>
        <taxon>Burkholderiales</taxon>
        <taxon>Sphaerotilaceae</taxon>
        <taxon>Roseateles</taxon>
    </lineage>
</organism>
<dbReference type="InterPro" id="IPR029058">
    <property type="entry name" value="AB_hydrolase_fold"/>
</dbReference>
<comment type="similarity">
    <text evidence="1">Belongs to the AB hydrolase superfamily.</text>
</comment>
<feature type="DNA-binding region" description="OmpR/PhoB-type" evidence="3">
    <location>
        <begin position="125"/>
        <end position="226"/>
    </location>
</feature>